<dbReference type="PANTHER" id="PTHR48079:SF6">
    <property type="entry name" value="NAD(P)-BINDING DOMAIN-CONTAINING PROTEIN-RELATED"/>
    <property type="match status" value="1"/>
</dbReference>
<dbReference type="InterPro" id="IPR051783">
    <property type="entry name" value="NAD(P)-dependent_oxidoreduct"/>
</dbReference>
<dbReference type="PANTHER" id="PTHR48079">
    <property type="entry name" value="PROTEIN YEEZ"/>
    <property type="match status" value="1"/>
</dbReference>
<dbReference type="RefSeq" id="WP_149277833.1">
    <property type="nucleotide sequence ID" value="NZ_CP043506.1"/>
</dbReference>
<dbReference type="InterPro" id="IPR036291">
    <property type="entry name" value="NAD(P)-bd_dom_sf"/>
</dbReference>
<dbReference type="KEGG" id="acek:FLP30_00315"/>
<organism evidence="2 3">
    <name type="scientific">Acetobacter vaccinii</name>
    <dbReference type="NCBI Taxonomy" id="2592655"/>
    <lineage>
        <taxon>Bacteria</taxon>
        <taxon>Pseudomonadati</taxon>
        <taxon>Pseudomonadota</taxon>
        <taxon>Alphaproteobacteria</taxon>
        <taxon>Acetobacterales</taxon>
        <taxon>Acetobacteraceae</taxon>
        <taxon>Acetobacter</taxon>
    </lineage>
</organism>
<reference evidence="2 3" key="1">
    <citation type="submission" date="2019-09" db="EMBL/GenBank/DDBJ databases">
        <title>Genome sequencing of strain KACC 21233.</title>
        <authorList>
            <person name="Heo J."/>
            <person name="Kim S.-J."/>
            <person name="Kim J.-S."/>
            <person name="Hong S.-B."/>
            <person name="Kwon S.-W."/>
        </authorList>
    </citation>
    <scope>NUCLEOTIDE SEQUENCE [LARGE SCALE GENOMIC DNA]</scope>
    <source>
        <strain evidence="2 3">KACC 21233</strain>
    </source>
</reference>
<sequence length="319" mass="32937">MKVLVTGASGFLGSAVIKAIRATEGMTALAGGRRNTGPDSVVFDILSSPATLATALAGVDAVVHCAAGSAQATVAGTRNTLEACRMAGVRQVVHISSIAVYGNAQGTVLENTPQVKTTGRSYAASKAMAEALCLSFAPLNIIRLRPTIIYGPDSPLWVTGLIARMKAGYWGTYGAAGNGTCNLVHVADVASAVVAALQTPQAGGQAFNINGPDTLSWNDWFRDLAQAAGLPPLRPVPEAVLYAQVLASLPFKLLRRAGIKPLPAWATSAPAPSEVRLFRRHATYPTQAAAQAMGWAPCIKLAQGLASLNLPACPSTGEP</sequence>
<evidence type="ECO:0000313" key="2">
    <source>
        <dbReference type="EMBL" id="QEO16386.1"/>
    </source>
</evidence>
<protein>
    <submittedName>
        <fullName evidence="2">NAD(P)-dependent oxidoreductase</fullName>
    </submittedName>
</protein>
<proteinExistence type="predicted"/>
<dbReference type="GO" id="GO:0004029">
    <property type="term" value="F:aldehyde dehydrogenase (NAD+) activity"/>
    <property type="evidence" value="ECO:0007669"/>
    <property type="project" value="TreeGrafter"/>
</dbReference>
<dbReference type="EMBL" id="CP043506">
    <property type="protein sequence ID" value="QEO16386.1"/>
    <property type="molecule type" value="Genomic_DNA"/>
</dbReference>
<dbReference type="OrthoDB" id="4392084at2"/>
<dbReference type="InterPro" id="IPR001509">
    <property type="entry name" value="Epimerase_deHydtase"/>
</dbReference>
<dbReference type="Gene3D" id="3.40.50.720">
    <property type="entry name" value="NAD(P)-binding Rossmann-like Domain"/>
    <property type="match status" value="1"/>
</dbReference>
<keyword evidence="3" id="KW-1185">Reference proteome</keyword>
<evidence type="ECO:0000313" key="3">
    <source>
        <dbReference type="Proteomes" id="UP000324536"/>
    </source>
</evidence>
<accession>A0A5C1YJH3</accession>
<dbReference type="GO" id="GO:0005737">
    <property type="term" value="C:cytoplasm"/>
    <property type="evidence" value="ECO:0007669"/>
    <property type="project" value="TreeGrafter"/>
</dbReference>
<gene>
    <name evidence="2" type="ORF">FLP30_00315</name>
</gene>
<dbReference type="Proteomes" id="UP000324536">
    <property type="component" value="Chromosome"/>
</dbReference>
<evidence type="ECO:0000259" key="1">
    <source>
        <dbReference type="Pfam" id="PF01370"/>
    </source>
</evidence>
<feature type="domain" description="NAD-dependent epimerase/dehydratase" evidence="1">
    <location>
        <begin position="3"/>
        <end position="209"/>
    </location>
</feature>
<dbReference type="AlphaFoldDB" id="A0A5C1YJH3"/>
<dbReference type="Pfam" id="PF01370">
    <property type="entry name" value="Epimerase"/>
    <property type="match status" value="1"/>
</dbReference>
<dbReference type="SUPFAM" id="SSF51735">
    <property type="entry name" value="NAD(P)-binding Rossmann-fold domains"/>
    <property type="match status" value="1"/>
</dbReference>
<name>A0A5C1YJH3_9PROT</name>